<feature type="compositionally biased region" description="Acidic residues" evidence="5">
    <location>
        <begin position="510"/>
        <end position="520"/>
    </location>
</feature>
<evidence type="ECO:0000259" key="6">
    <source>
        <dbReference type="PROSITE" id="PS50089"/>
    </source>
</evidence>
<dbReference type="PROSITE" id="PS00518">
    <property type="entry name" value="ZF_RING_1"/>
    <property type="match status" value="1"/>
</dbReference>
<dbReference type="InterPro" id="IPR013083">
    <property type="entry name" value="Znf_RING/FYVE/PHD"/>
</dbReference>
<dbReference type="PANTHER" id="PTHR23327">
    <property type="entry name" value="RING FINGER PROTEIN 127"/>
    <property type="match status" value="1"/>
</dbReference>
<feature type="compositionally biased region" description="Basic and acidic residues" evidence="5">
    <location>
        <begin position="1"/>
        <end position="22"/>
    </location>
</feature>
<dbReference type="Gene3D" id="3.30.40.10">
    <property type="entry name" value="Zinc/RING finger domain, C3HC4 (zinc finger)"/>
    <property type="match status" value="1"/>
</dbReference>
<dbReference type="InterPro" id="IPR001841">
    <property type="entry name" value="Znf_RING"/>
</dbReference>
<proteinExistence type="predicted"/>
<keyword evidence="2 4" id="KW-0863">Zinc-finger</keyword>
<sequence length="527" mass="58115">MADIIRAEGSSRKRQKTSRDDSGPAPKRHLPDSTTMGEGSSTMAQKQTHSQSHPQQTQTQPQSHGDGCHHEAALKTLHSDVSAMRDLVTCQVCHRFMYEPFQLSCGHTYCYTCLSQWLGSNHKKTCPDCRAHIHQQPTPSYIIRELVLIFASRTQMLPDGETAEEHHTMAQEEAALVAKDKANKDNKTGGLFKGIFNRGAHGHLMPMRDPIDGVDRCPTCHWEVEDGYCNQCGLPVGVGFSDFDEDESDDDDLSDEELDEDIMPHDDMGVFGLDGGADVFGMEDDDNMDIDPAVFNAAFGGPPPFRLDRDRLDRLNAYSPIHIDTDVSDDSEADDDENNSEMDDFIDDDEIHTGATYDDSSDNTEVQTVTPRLGPRRAVSAVVISDDEGTRAARDRAISVEDSSSEDSDDDDDDDDAPVTVNNRRNKHVGHRLANRRRPITVDSDDESSSDESNGEVLQPLTDTSTARGSSPLASIHSTNDDDDDDDTSTRYGSEAPSSVAGTYNRDLDSSDVDNDDDEDRWGNATH</sequence>
<keyword evidence="8" id="KW-1185">Reference proteome</keyword>
<dbReference type="PANTHER" id="PTHR23327:SF51">
    <property type="entry name" value="TRANSCRIPTIONAL REGULATOR OF YEAST FORM ADHERENCE 3"/>
    <property type="match status" value="1"/>
</dbReference>
<feature type="region of interest" description="Disordered" evidence="5">
    <location>
        <begin position="323"/>
        <end position="527"/>
    </location>
</feature>
<dbReference type="EMBL" id="ML995835">
    <property type="protein sequence ID" value="KAF2769302.1"/>
    <property type="molecule type" value="Genomic_DNA"/>
</dbReference>
<evidence type="ECO:0000256" key="2">
    <source>
        <dbReference type="ARBA" id="ARBA00022771"/>
    </source>
</evidence>
<dbReference type="AlphaFoldDB" id="A0A6G1L9N5"/>
<dbReference type="PROSITE" id="PS50089">
    <property type="entry name" value="ZF_RING_2"/>
    <property type="match status" value="1"/>
</dbReference>
<dbReference type="SUPFAM" id="SSF57850">
    <property type="entry name" value="RING/U-box"/>
    <property type="match status" value="1"/>
</dbReference>
<keyword evidence="3" id="KW-0862">Zinc</keyword>
<evidence type="ECO:0000256" key="4">
    <source>
        <dbReference type="PROSITE-ProRule" id="PRU00175"/>
    </source>
</evidence>
<feature type="compositionally biased region" description="Polar residues" evidence="5">
    <location>
        <begin position="461"/>
        <end position="478"/>
    </location>
</feature>
<evidence type="ECO:0000256" key="3">
    <source>
        <dbReference type="ARBA" id="ARBA00022833"/>
    </source>
</evidence>
<accession>A0A6G1L9N5</accession>
<feature type="compositionally biased region" description="Acidic residues" evidence="5">
    <location>
        <begin position="403"/>
        <end position="417"/>
    </location>
</feature>
<dbReference type="Proteomes" id="UP000799436">
    <property type="component" value="Unassembled WGS sequence"/>
</dbReference>
<dbReference type="GO" id="GO:0008270">
    <property type="term" value="F:zinc ion binding"/>
    <property type="evidence" value="ECO:0007669"/>
    <property type="project" value="UniProtKB-KW"/>
</dbReference>
<reference evidence="7" key="1">
    <citation type="journal article" date="2020" name="Stud. Mycol.">
        <title>101 Dothideomycetes genomes: a test case for predicting lifestyles and emergence of pathogens.</title>
        <authorList>
            <person name="Haridas S."/>
            <person name="Albert R."/>
            <person name="Binder M."/>
            <person name="Bloem J."/>
            <person name="Labutti K."/>
            <person name="Salamov A."/>
            <person name="Andreopoulos B."/>
            <person name="Baker S."/>
            <person name="Barry K."/>
            <person name="Bills G."/>
            <person name="Bluhm B."/>
            <person name="Cannon C."/>
            <person name="Castanera R."/>
            <person name="Culley D."/>
            <person name="Daum C."/>
            <person name="Ezra D."/>
            <person name="Gonzalez J."/>
            <person name="Henrissat B."/>
            <person name="Kuo A."/>
            <person name="Liang C."/>
            <person name="Lipzen A."/>
            <person name="Lutzoni F."/>
            <person name="Magnuson J."/>
            <person name="Mondo S."/>
            <person name="Nolan M."/>
            <person name="Ohm R."/>
            <person name="Pangilinan J."/>
            <person name="Park H.-J."/>
            <person name="Ramirez L."/>
            <person name="Alfaro M."/>
            <person name="Sun H."/>
            <person name="Tritt A."/>
            <person name="Yoshinaga Y."/>
            <person name="Zwiers L.-H."/>
            <person name="Turgeon B."/>
            <person name="Goodwin S."/>
            <person name="Spatafora J."/>
            <person name="Crous P."/>
            <person name="Grigoriev I."/>
        </authorList>
    </citation>
    <scope>NUCLEOTIDE SEQUENCE</scope>
    <source>
        <strain evidence="7">CBS 116005</strain>
    </source>
</reference>
<feature type="compositionally biased region" description="Acidic residues" evidence="5">
    <location>
        <begin position="326"/>
        <end position="350"/>
    </location>
</feature>
<dbReference type="OrthoDB" id="6105938at2759"/>
<evidence type="ECO:0000256" key="5">
    <source>
        <dbReference type="SAM" id="MobiDB-lite"/>
    </source>
</evidence>
<dbReference type="SMART" id="SM00184">
    <property type="entry name" value="RING"/>
    <property type="match status" value="1"/>
</dbReference>
<feature type="compositionally biased region" description="Low complexity" evidence="5">
    <location>
        <begin position="47"/>
        <end position="64"/>
    </location>
</feature>
<organism evidence="7 8">
    <name type="scientific">Teratosphaeria nubilosa</name>
    <dbReference type="NCBI Taxonomy" id="161662"/>
    <lineage>
        <taxon>Eukaryota</taxon>
        <taxon>Fungi</taxon>
        <taxon>Dikarya</taxon>
        <taxon>Ascomycota</taxon>
        <taxon>Pezizomycotina</taxon>
        <taxon>Dothideomycetes</taxon>
        <taxon>Dothideomycetidae</taxon>
        <taxon>Mycosphaerellales</taxon>
        <taxon>Teratosphaeriaceae</taxon>
        <taxon>Teratosphaeria</taxon>
    </lineage>
</organism>
<evidence type="ECO:0000313" key="8">
    <source>
        <dbReference type="Proteomes" id="UP000799436"/>
    </source>
</evidence>
<feature type="domain" description="RING-type" evidence="6">
    <location>
        <begin position="90"/>
        <end position="130"/>
    </location>
</feature>
<dbReference type="CDD" id="cd16568">
    <property type="entry name" value="RING-HC_ScPSH1-like"/>
    <property type="match status" value="1"/>
</dbReference>
<evidence type="ECO:0000256" key="1">
    <source>
        <dbReference type="ARBA" id="ARBA00022723"/>
    </source>
</evidence>
<feature type="compositionally biased region" description="Polar residues" evidence="5">
    <location>
        <begin position="490"/>
        <end position="502"/>
    </location>
</feature>
<feature type="region of interest" description="Disordered" evidence="5">
    <location>
        <begin position="1"/>
        <end position="68"/>
    </location>
</feature>
<gene>
    <name evidence="7" type="ORF">EJ03DRAFT_98178</name>
</gene>
<dbReference type="InterPro" id="IPR017907">
    <property type="entry name" value="Znf_RING_CS"/>
</dbReference>
<feature type="compositionally biased region" description="Acidic residues" evidence="5">
    <location>
        <begin position="443"/>
        <end position="454"/>
    </location>
</feature>
<feature type="compositionally biased region" description="Basic residues" evidence="5">
    <location>
        <begin position="424"/>
        <end position="439"/>
    </location>
</feature>
<dbReference type="InterPro" id="IPR018957">
    <property type="entry name" value="Znf_C3HC4_RING-type"/>
</dbReference>
<feature type="compositionally biased region" description="Polar residues" evidence="5">
    <location>
        <begin position="32"/>
        <end position="46"/>
    </location>
</feature>
<protein>
    <recommendedName>
        <fullName evidence="6">RING-type domain-containing protein</fullName>
    </recommendedName>
</protein>
<keyword evidence="1" id="KW-0479">Metal-binding</keyword>
<name>A0A6G1L9N5_9PEZI</name>
<feature type="compositionally biased region" description="Basic and acidic residues" evidence="5">
    <location>
        <begin position="388"/>
        <end position="399"/>
    </location>
</feature>
<dbReference type="Pfam" id="PF00097">
    <property type="entry name" value="zf-C3HC4"/>
    <property type="match status" value="1"/>
</dbReference>
<evidence type="ECO:0000313" key="7">
    <source>
        <dbReference type="EMBL" id="KAF2769302.1"/>
    </source>
</evidence>